<dbReference type="Gene3D" id="1.25.40.10">
    <property type="entry name" value="Tetratricopeptide repeat domain"/>
    <property type="match status" value="2"/>
</dbReference>
<keyword evidence="1" id="KW-0677">Repeat</keyword>
<sequence length="501" mass="54533">MEAPVAPAAWLPQPWDNANHHPAHHDDADNSPALSNNNLPVPDDDDNDDFFAATPSHSQPAIQPSFSGNLQPELPHLSYQNASSVTTQSIRAPSPPPTGPILDHSHLRPGKQAALLSHERTLELYRANAKKTQDPDLQFEFAVFMIDASKSLPIPANTPGNLLQVEKALEKREDLIREATSLLKRLADRGHPASQYFLADCYANGIGTVKGKQDFDRAYPLFVLAAKHGHPDAAYRAGTCCENGWGCRRESAKAIQFFRKAAAALHPGAMYRLGIAELNGELGLSRSPKEGVKWLKRSAEHATAEFPHALHELALLHERGIENVVFVDYEYSTELLAQAAELGYAPSAYRLGECYEYGKMGCPQDPALSIHYYNIAAQQNHRDACFALTAWYLVGSPGVLPQSDTEAFLWAQKAAEAGLAKAMYACGYFLEVGIGTSANMQEAMSYYKRAAEKGDKRAAQRLKNSQSGPMHPPGGPGSVLHRGQGDSDAGKNGDDKGCVIM</sequence>
<protein>
    <submittedName>
        <fullName evidence="3">HCP-like protein</fullName>
    </submittedName>
</protein>
<dbReference type="SMART" id="SM00671">
    <property type="entry name" value="SEL1"/>
    <property type="match status" value="7"/>
</dbReference>
<dbReference type="Proteomes" id="UP000807342">
    <property type="component" value="Unassembled WGS sequence"/>
</dbReference>
<feature type="region of interest" description="Disordered" evidence="2">
    <location>
        <begin position="1"/>
        <end position="75"/>
    </location>
</feature>
<dbReference type="OrthoDB" id="272077at2759"/>
<gene>
    <name evidence="3" type="ORF">P691DRAFT_718915</name>
</gene>
<dbReference type="PANTHER" id="PTHR46430">
    <property type="entry name" value="PROTEIN SKT5-RELATED"/>
    <property type="match status" value="1"/>
</dbReference>
<evidence type="ECO:0000313" key="3">
    <source>
        <dbReference type="EMBL" id="KAF9453875.1"/>
    </source>
</evidence>
<name>A0A9P5XQI2_9AGAR</name>
<feature type="compositionally biased region" description="Basic and acidic residues" evidence="2">
    <location>
        <begin position="483"/>
        <end position="496"/>
    </location>
</feature>
<feature type="compositionally biased region" description="Low complexity" evidence="2">
    <location>
        <begin position="30"/>
        <end position="41"/>
    </location>
</feature>
<comment type="caution">
    <text evidence="3">The sequence shown here is derived from an EMBL/GenBank/DDBJ whole genome shotgun (WGS) entry which is preliminary data.</text>
</comment>
<evidence type="ECO:0000256" key="2">
    <source>
        <dbReference type="SAM" id="MobiDB-lite"/>
    </source>
</evidence>
<accession>A0A9P5XQI2</accession>
<dbReference type="PANTHER" id="PTHR46430:SF1">
    <property type="entry name" value="CHITIN SYNTHASE REGULATOR SKT5-RELATED"/>
    <property type="match status" value="1"/>
</dbReference>
<organism evidence="3 4">
    <name type="scientific">Macrolepiota fuliginosa MF-IS2</name>
    <dbReference type="NCBI Taxonomy" id="1400762"/>
    <lineage>
        <taxon>Eukaryota</taxon>
        <taxon>Fungi</taxon>
        <taxon>Dikarya</taxon>
        <taxon>Basidiomycota</taxon>
        <taxon>Agaricomycotina</taxon>
        <taxon>Agaricomycetes</taxon>
        <taxon>Agaricomycetidae</taxon>
        <taxon>Agaricales</taxon>
        <taxon>Agaricineae</taxon>
        <taxon>Agaricaceae</taxon>
        <taxon>Macrolepiota</taxon>
    </lineage>
</organism>
<feature type="compositionally biased region" description="Polar residues" evidence="2">
    <location>
        <begin position="55"/>
        <end position="70"/>
    </location>
</feature>
<proteinExistence type="predicted"/>
<dbReference type="InterPro" id="IPR006597">
    <property type="entry name" value="Sel1-like"/>
</dbReference>
<keyword evidence="4" id="KW-1185">Reference proteome</keyword>
<dbReference type="Pfam" id="PF08238">
    <property type="entry name" value="Sel1"/>
    <property type="match status" value="7"/>
</dbReference>
<evidence type="ECO:0000313" key="4">
    <source>
        <dbReference type="Proteomes" id="UP000807342"/>
    </source>
</evidence>
<reference evidence="3" key="1">
    <citation type="submission" date="2020-11" db="EMBL/GenBank/DDBJ databases">
        <authorList>
            <consortium name="DOE Joint Genome Institute"/>
            <person name="Ahrendt S."/>
            <person name="Riley R."/>
            <person name="Andreopoulos W."/>
            <person name="Labutti K."/>
            <person name="Pangilinan J."/>
            <person name="Ruiz-Duenas F.J."/>
            <person name="Barrasa J.M."/>
            <person name="Sanchez-Garcia M."/>
            <person name="Camarero S."/>
            <person name="Miyauchi S."/>
            <person name="Serrano A."/>
            <person name="Linde D."/>
            <person name="Babiker R."/>
            <person name="Drula E."/>
            <person name="Ayuso-Fernandez I."/>
            <person name="Pacheco R."/>
            <person name="Padilla G."/>
            <person name="Ferreira P."/>
            <person name="Barriuso J."/>
            <person name="Kellner H."/>
            <person name="Castanera R."/>
            <person name="Alfaro M."/>
            <person name="Ramirez L."/>
            <person name="Pisabarro A.G."/>
            <person name="Kuo A."/>
            <person name="Tritt A."/>
            <person name="Lipzen A."/>
            <person name="He G."/>
            <person name="Yan M."/>
            <person name="Ng V."/>
            <person name="Cullen D."/>
            <person name="Martin F."/>
            <person name="Rosso M.-N."/>
            <person name="Henrissat B."/>
            <person name="Hibbett D."/>
            <person name="Martinez A.T."/>
            <person name="Grigoriev I.V."/>
        </authorList>
    </citation>
    <scope>NUCLEOTIDE SEQUENCE</scope>
    <source>
        <strain evidence="3">MF-IS2</strain>
    </source>
</reference>
<dbReference type="EMBL" id="MU151058">
    <property type="protein sequence ID" value="KAF9453875.1"/>
    <property type="molecule type" value="Genomic_DNA"/>
</dbReference>
<dbReference type="AlphaFoldDB" id="A0A9P5XQI2"/>
<dbReference type="SUPFAM" id="SSF81901">
    <property type="entry name" value="HCP-like"/>
    <property type="match status" value="1"/>
</dbReference>
<evidence type="ECO:0000256" key="1">
    <source>
        <dbReference type="ARBA" id="ARBA00022737"/>
    </source>
</evidence>
<dbReference type="InterPro" id="IPR011990">
    <property type="entry name" value="TPR-like_helical_dom_sf"/>
</dbReference>
<feature type="region of interest" description="Disordered" evidence="2">
    <location>
        <begin position="457"/>
        <end position="496"/>
    </location>
</feature>
<dbReference type="InterPro" id="IPR051726">
    <property type="entry name" value="Chitin_Synth_Reg"/>
</dbReference>